<evidence type="ECO:0000313" key="15">
    <source>
        <dbReference type="Proteomes" id="UP000183299"/>
    </source>
</evidence>
<comment type="catalytic activity">
    <reaction evidence="1">
        <text>(7,8-dihydropterin-6-yl)methyl diphosphate + 4-aminobenzoate = 7,8-dihydropteroate + diphosphate</text>
        <dbReference type="Rhea" id="RHEA:19949"/>
        <dbReference type="ChEBI" id="CHEBI:17836"/>
        <dbReference type="ChEBI" id="CHEBI:17839"/>
        <dbReference type="ChEBI" id="CHEBI:33019"/>
        <dbReference type="ChEBI" id="CHEBI:72950"/>
        <dbReference type="EC" id="2.5.1.15"/>
    </reaction>
</comment>
<evidence type="ECO:0000256" key="1">
    <source>
        <dbReference type="ARBA" id="ARBA00000012"/>
    </source>
</evidence>
<dbReference type="PROSITE" id="PS50972">
    <property type="entry name" value="PTERIN_BINDING"/>
    <property type="match status" value="1"/>
</dbReference>
<dbReference type="InterPro" id="IPR045031">
    <property type="entry name" value="DHP_synth-like"/>
</dbReference>
<name>A0A1I3N152_9RHOB</name>
<keyword evidence="9 12" id="KW-0460">Magnesium</keyword>
<dbReference type="PROSITE" id="PS00793">
    <property type="entry name" value="DHPS_2"/>
    <property type="match status" value="1"/>
</dbReference>
<dbReference type="EMBL" id="FORY01000001">
    <property type="protein sequence ID" value="SFJ02993.1"/>
    <property type="molecule type" value="Genomic_DNA"/>
</dbReference>
<dbReference type="Proteomes" id="UP000183299">
    <property type="component" value="Unassembled WGS sequence"/>
</dbReference>
<dbReference type="EC" id="2.5.1.15" evidence="5 12"/>
<organism evidence="14 15">
    <name type="scientific">Celeribacter halophilus</name>
    <dbReference type="NCBI Taxonomy" id="576117"/>
    <lineage>
        <taxon>Bacteria</taxon>
        <taxon>Pseudomonadati</taxon>
        <taxon>Pseudomonadota</taxon>
        <taxon>Alphaproteobacteria</taxon>
        <taxon>Rhodobacterales</taxon>
        <taxon>Roseobacteraceae</taxon>
        <taxon>Celeribacter</taxon>
    </lineage>
</organism>
<evidence type="ECO:0000256" key="3">
    <source>
        <dbReference type="ARBA" id="ARBA00004763"/>
    </source>
</evidence>
<comment type="pathway">
    <text evidence="3 12">Cofactor biosynthesis; tetrahydrofolate biosynthesis; 7,8-dihydrofolate from 2-amino-4-hydroxy-6-hydroxymethyl-7,8-dihydropteridine diphosphate and 4-aminobenzoate: step 1/2.</text>
</comment>
<dbReference type="PANTHER" id="PTHR20941:SF1">
    <property type="entry name" value="FOLIC ACID SYNTHESIS PROTEIN FOL1"/>
    <property type="match status" value="1"/>
</dbReference>
<dbReference type="PROSITE" id="PS00792">
    <property type="entry name" value="DHPS_1"/>
    <property type="match status" value="1"/>
</dbReference>
<dbReference type="CDD" id="cd00739">
    <property type="entry name" value="DHPS"/>
    <property type="match status" value="1"/>
</dbReference>
<keyword evidence="15" id="KW-1185">Reference proteome</keyword>
<keyword evidence="7 12" id="KW-0808">Transferase</keyword>
<feature type="domain" description="Pterin-binding" evidence="13">
    <location>
        <begin position="79"/>
        <end position="333"/>
    </location>
</feature>
<dbReference type="GO" id="GO:0046654">
    <property type="term" value="P:tetrahydrofolate biosynthetic process"/>
    <property type="evidence" value="ECO:0007669"/>
    <property type="project" value="UniProtKB-UniPathway"/>
</dbReference>
<evidence type="ECO:0000256" key="8">
    <source>
        <dbReference type="ARBA" id="ARBA00022723"/>
    </source>
</evidence>
<evidence type="ECO:0000256" key="11">
    <source>
        <dbReference type="ARBA" id="ARBA00030193"/>
    </source>
</evidence>
<dbReference type="GO" id="GO:0004156">
    <property type="term" value="F:dihydropteroate synthase activity"/>
    <property type="evidence" value="ECO:0007669"/>
    <property type="project" value="UniProtKB-EC"/>
</dbReference>
<accession>A0A1I3N152</accession>
<dbReference type="SUPFAM" id="SSF51717">
    <property type="entry name" value="Dihydropteroate synthetase-like"/>
    <property type="match status" value="1"/>
</dbReference>
<gene>
    <name evidence="14" type="ORF">SAMN04488138_101241</name>
</gene>
<comment type="cofactor">
    <cofactor evidence="2 12">
        <name>Mg(2+)</name>
        <dbReference type="ChEBI" id="CHEBI:18420"/>
    </cofactor>
</comment>
<dbReference type="Gene3D" id="3.20.20.20">
    <property type="entry name" value="Dihydropteroate synthase-like"/>
    <property type="match status" value="1"/>
</dbReference>
<evidence type="ECO:0000256" key="12">
    <source>
        <dbReference type="RuleBase" id="RU361205"/>
    </source>
</evidence>
<dbReference type="UniPathway" id="UPA00077">
    <property type="reaction ID" value="UER00156"/>
</dbReference>
<evidence type="ECO:0000259" key="13">
    <source>
        <dbReference type="PROSITE" id="PS50972"/>
    </source>
</evidence>
<evidence type="ECO:0000313" key="14">
    <source>
        <dbReference type="EMBL" id="SFJ02993.1"/>
    </source>
</evidence>
<proteinExistence type="inferred from homology"/>
<keyword evidence="8 12" id="KW-0479">Metal-binding</keyword>
<dbReference type="STRING" id="576117.SAMN04488138_101241"/>
<dbReference type="GO" id="GO:0005829">
    <property type="term" value="C:cytosol"/>
    <property type="evidence" value="ECO:0007669"/>
    <property type="project" value="TreeGrafter"/>
</dbReference>
<dbReference type="NCBIfam" id="TIGR01496">
    <property type="entry name" value="DHPS"/>
    <property type="match status" value="1"/>
</dbReference>
<dbReference type="FunFam" id="3.20.20.20:FF:000006">
    <property type="entry name" value="Dihydropteroate synthase"/>
    <property type="match status" value="1"/>
</dbReference>
<evidence type="ECO:0000256" key="7">
    <source>
        <dbReference type="ARBA" id="ARBA00022679"/>
    </source>
</evidence>
<dbReference type="PANTHER" id="PTHR20941">
    <property type="entry name" value="FOLATE SYNTHESIS PROTEINS"/>
    <property type="match status" value="1"/>
</dbReference>
<protein>
    <recommendedName>
        <fullName evidence="6 12">Dihydropteroate synthase</fullName>
        <shortName evidence="12">DHPS</shortName>
        <ecNumber evidence="5 12">2.5.1.15</ecNumber>
    </recommendedName>
    <alternativeName>
        <fullName evidence="11 12">Dihydropteroate pyrophosphorylase</fullName>
    </alternativeName>
</protein>
<evidence type="ECO:0000256" key="6">
    <source>
        <dbReference type="ARBA" id="ARBA00016919"/>
    </source>
</evidence>
<dbReference type="AlphaFoldDB" id="A0A1I3N152"/>
<evidence type="ECO:0000256" key="5">
    <source>
        <dbReference type="ARBA" id="ARBA00012458"/>
    </source>
</evidence>
<evidence type="ECO:0000256" key="2">
    <source>
        <dbReference type="ARBA" id="ARBA00001946"/>
    </source>
</evidence>
<dbReference type="Pfam" id="PF00809">
    <property type="entry name" value="Pterin_bind"/>
    <property type="match status" value="1"/>
</dbReference>
<evidence type="ECO:0000256" key="9">
    <source>
        <dbReference type="ARBA" id="ARBA00022842"/>
    </source>
</evidence>
<dbReference type="InterPro" id="IPR011005">
    <property type="entry name" value="Dihydropteroate_synth-like_sf"/>
</dbReference>
<dbReference type="InterPro" id="IPR000489">
    <property type="entry name" value="Pterin-binding_dom"/>
</dbReference>
<keyword evidence="10 12" id="KW-0289">Folate biosynthesis</keyword>
<comment type="similarity">
    <text evidence="4 12">Belongs to the DHPS family.</text>
</comment>
<dbReference type="InterPro" id="IPR006390">
    <property type="entry name" value="DHP_synth_dom"/>
</dbReference>
<evidence type="ECO:0000256" key="4">
    <source>
        <dbReference type="ARBA" id="ARBA00009503"/>
    </source>
</evidence>
<dbReference type="GO" id="GO:0046872">
    <property type="term" value="F:metal ion binding"/>
    <property type="evidence" value="ECO:0007669"/>
    <property type="project" value="UniProtKB-KW"/>
</dbReference>
<sequence>MTAALMTDAVYYRPIPQVDAARPTGAYRQAGGWCWFTHVECLCRHASPEIIPAQKVPEQVLQRLTAPRAALAGLDLQRPNLMGILNVTPDSFSDGGKFARPEAALEQVRHMLAHGVDIIDIGGESTRPGAHYVPVSDEIARTAPVIRSIRAESAVPISIDTRKAPVAEAALEAGASLVNDVYAFTHDPDLAQVVVTQGAPVCLMHAQGDPEVMQENPQYDNVLLDVFDFLAERVAAAESAGIPRGHILVDPGIGFGKTQVHNLALLNRLSLFHSLGCAVLLGASRKGFIGRIGKAAEAQARAPGSIAVTLAGVAQGVQIHRVHDVAETRQALALWQAVTGGNNDT</sequence>
<evidence type="ECO:0000256" key="10">
    <source>
        <dbReference type="ARBA" id="ARBA00022909"/>
    </source>
</evidence>
<reference evidence="14 15" key="1">
    <citation type="submission" date="2016-10" db="EMBL/GenBank/DDBJ databases">
        <authorList>
            <person name="de Groot N.N."/>
        </authorList>
    </citation>
    <scope>NUCLEOTIDE SEQUENCE [LARGE SCALE GENOMIC DNA]</scope>
    <source>
        <strain evidence="14 15">CGMCC 1.8891</strain>
    </source>
</reference>
<dbReference type="GO" id="GO:0046656">
    <property type="term" value="P:folic acid biosynthetic process"/>
    <property type="evidence" value="ECO:0007669"/>
    <property type="project" value="UniProtKB-KW"/>
</dbReference>
<comment type="function">
    <text evidence="12">Catalyzes the condensation of para-aminobenzoate (pABA) with 6-hydroxymethyl-7,8-dihydropterin diphosphate (DHPt-PP) to form 7,8-dihydropteroate (H2Pte), the immediate precursor of folate derivatives.</text>
</comment>